<feature type="non-terminal residue" evidence="2">
    <location>
        <position position="1"/>
    </location>
</feature>
<proteinExistence type="predicted"/>
<feature type="region of interest" description="Disordered" evidence="1">
    <location>
        <begin position="87"/>
        <end position="120"/>
    </location>
</feature>
<accession>T1AF46</accession>
<reference evidence="2" key="2">
    <citation type="journal article" date="2014" name="ISME J.">
        <title>Microbial stratification in low pH oxic and suboxic macroscopic growths along an acid mine drainage.</title>
        <authorList>
            <person name="Mendez-Garcia C."/>
            <person name="Mesa V."/>
            <person name="Sprenger R.R."/>
            <person name="Richter M."/>
            <person name="Diez M.S."/>
            <person name="Solano J."/>
            <person name="Bargiela R."/>
            <person name="Golyshina O.V."/>
            <person name="Manteca A."/>
            <person name="Ramos J.L."/>
            <person name="Gallego J.R."/>
            <person name="Llorente I."/>
            <person name="Martins Dos Santos V.A."/>
            <person name="Jensen O.N."/>
            <person name="Pelaez A.I."/>
            <person name="Sanchez J."/>
            <person name="Ferrer M."/>
        </authorList>
    </citation>
    <scope>NUCLEOTIDE SEQUENCE</scope>
</reference>
<gene>
    <name evidence="2" type="ORF">B2A_04117</name>
</gene>
<sequence length="120" mass="13123">ENNVRRKILKEHLGDPAYFARMSALLDEIITARKAKALDYEAYLRRIASLVQQVQAGHADDAPEALKRSPALRALYSNLEAHVASPRRVAGGASDLSGRERSGARARPAPRCGHSRAPAR</sequence>
<organism evidence="2">
    <name type="scientific">mine drainage metagenome</name>
    <dbReference type="NCBI Taxonomy" id="410659"/>
    <lineage>
        <taxon>unclassified sequences</taxon>
        <taxon>metagenomes</taxon>
        <taxon>ecological metagenomes</taxon>
    </lineage>
</organism>
<evidence type="ECO:0000256" key="1">
    <source>
        <dbReference type="SAM" id="MobiDB-lite"/>
    </source>
</evidence>
<comment type="caution">
    <text evidence="2">The sequence shown here is derived from an EMBL/GenBank/DDBJ whole genome shotgun (WGS) entry which is preliminary data.</text>
</comment>
<dbReference type="AlphaFoldDB" id="T1AF46"/>
<protein>
    <submittedName>
        <fullName evidence="2">Type I site-specific deoxyribonuclease, HsdR family</fullName>
    </submittedName>
</protein>
<evidence type="ECO:0000313" key="2">
    <source>
        <dbReference type="EMBL" id="EQD59096.1"/>
    </source>
</evidence>
<reference evidence="2" key="1">
    <citation type="submission" date="2013-08" db="EMBL/GenBank/DDBJ databases">
        <authorList>
            <person name="Mendez C."/>
            <person name="Richter M."/>
            <person name="Ferrer M."/>
            <person name="Sanchez J."/>
        </authorList>
    </citation>
    <scope>NUCLEOTIDE SEQUENCE</scope>
</reference>
<dbReference type="EMBL" id="AUZZ01002752">
    <property type="protein sequence ID" value="EQD59096.1"/>
    <property type="molecule type" value="Genomic_DNA"/>
</dbReference>
<name>T1AF46_9ZZZZ</name>